<organism evidence="2 3">
    <name type="scientific">Goodea atripinnis</name>
    <dbReference type="NCBI Taxonomy" id="208336"/>
    <lineage>
        <taxon>Eukaryota</taxon>
        <taxon>Metazoa</taxon>
        <taxon>Chordata</taxon>
        <taxon>Craniata</taxon>
        <taxon>Vertebrata</taxon>
        <taxon>Euteleostomi</taxon>
        <taxon>Actinopterygii</taxon>
        <taxon>Neopterygii</taxon>
        <taxon>Teleostei</taxon>
        <taxon>Neoteleostei</taxon>
        <taxon>Acanthomorphata</taxon>
        <taxon>Ovalentaria</taxon>
        <taxon>Atherinomorphae</taxon>
        <taxon>Cyprinodontiformes</taxon>
        <taxon>Goodeidae</taxon>
        <taxon>Goodea</taxon>
    </lineage>
</organism>
<evidence type="ECO:0000313" key="2">
    <source>
        <dbReference type="EMBL" id="MEQ2159789.1"/>
    </source>
</evidence>
<name>A0ABV0ML04_9TELE</name>
<sequence>MFNLCNATVPSMELQPRLCSSCMHHVAACVRSDASACGRASHLEETPPRRQRVPSPFPAQWSPGSSLDLSCKSFIFRLDCSLDPEQEAEPGPQTCSISEAAGSAHQPGSLSGAPQLWLLFGAPTVKG</sequence>
<comment type="caution">
    <text evidence="2">The sequence shown here is derived from an EMBL/GenBank/DDBJ whole genome shotgun (WGS) entry which is preliminary data.</text>
</comment>
<feature type="region of interest" description="Disordered" evidence="1">
    <location>
        <begin position="41"/>
        <end position="64"/>
    </location>
</feature>
<feature type="region of interest" description="Disordered" evidence="1">
    <location>
        <begin position="84"/>
        <end position="110"/>
    </location>
</feature>
<evidence type="ECO:0000313" key="3">
    <source>
        <dbReference type="Proteomes" id="UP001476798"/>
    </source>
</evidence>
<accession>A0ABV0ML04</accession>
<dbReference type="Proteomes" id="UP001476798">
    <property type="component" value="Unassembled WGS sequence"/>
</dbReference>
<keyword evidence="3" id="KW-1185">Reference proteome</keyword>
<gene>
    <name evidence="2" type="ORF">GOODEAATRI_026877</name>
</gene>
<dbReference type="EMBL" id="JAHRIO010003404">
    <property type="protein sequence ID" value="MEQ2159789.1"/>
    <property type="molecule type" value="Genomic_DNA"/>
</dbReference>
<reference evidence="2 3" key="1">
    <citation type="submission" date="2021-06" db="EMBL/GenBank/DDBJ databases">
        <authorList>
            <person name="Palmer J.M."/>
        </authorList>
    </citation>
    <scope>NUCLEOTIDE SEQUENCE [LARGE SCALE GENOMIC DNA]</scope>
    <source>
        <strain evidence="2 3">GA_2019</strain>
        <tissue evidence="2">Muscle</tissue>
    </source>
</reference>
<protein>
    <submittedName>
        <fullName evidence="2">Uncharacterized protein</fullName>
    </submittedName>
</protein>
<proteinExistence type="predicted"/>
<evidence type="ECO:0000256" key="1">
    <source>
        <dbReference type="SAM" id="MobiDB-lite"/>
    </source>
</evidence>